<evidence type="ECO:0000256" key="6">
    <source>
        <dbReference type="SAM" id="Phobius"/>
    </source>
</evidence>
<organism evidence="8 9">
    <name type="scientific">Nocardia acididurans</name>
    <dbReference type="NCBI Taxonomy" id="2802282"/>
    <lineage>
        <taxon>Bacteria</taxon>
        <taxon>Bacillati</taxon>
        <taxon>Actinomycetota</taxon>
        <taxon>Actinomycetes</taxon>
        <taxon>Mycobacteriales</taxon>
        <taxon>Nocardiaceae</taxon>
        <taxon>Nocardia</taxon>
    </lineage>
</organism>
<evidence type="ECO:0000313" key="8">
    <source>
        <dbReference type="EMBL" id="MBL1076552.1"/>
    </source>
</evidence>
<dbReference type="RefSeq" id="WP_201949132.1">
    <property type="nucleotide sequence ID" value="NZ_JAERRJ010000007.1"/>
</dbReference>
<proteinExistence type="predicted"/>
<feature type="transmembrane region" description="Helical" evidence="6">
    <location>
        <begin position="34"/>
        <end position="56"/>
    </location>
</feature>
<feature type="domain" description="RDD" evidence="7">
    <location>
        <begin position="34"/>
        <end position="121"/>
    </location>
</feature>
<dbReference type="EMBL" id="JAERRJ010000007">
    <property type="protein sequence ID" value="MBL1076552.1"/>
    <property type="molecule type" value="Genomic_DNA"/>
</dbReference>
<evidence type="ECO:0000259" key="7">
    <source>
        <dbReference type="Pfam" id="PF06271"/>
    </source>
</evidence>
<evidence type="ECO:0000256" key="4">
    <source>
        <dbReference type="ARBA" id="ARBA00023136"/>
    </source>
</evidence>
<name>A0ABS1M7D1_9NOCA</name>
<sequence>MNFGGGARGVPARTDYLGADGDPRFPSPRRLRSVLAGVTDVVSILAATFGVLWLLIAELDSGPAETLIGYPILLFLVFAQFFLLPSIAGASIGQLLCGLTVVRCADATRPRIRDIARAMIRHPKHPFRIRGIHTLAPHLVVVRTRDLAAYRTDPTTHHDPTTPPEYHGAEGDPRYPSPRDLRKATATALDVVLIMFLTPALGLAAAVLLDGTSHEAAMATAFWTLMPLQLVILPALLGSTLGQLLCGLTQIRPSDGQPPTLRDVVGIGNTLPAEIRSRGDLYITFAGLAVVRRRDRTTVKDRIALTEVQH</sequence>
<feature type="region of interest" description="Disordered" evidence="5">
    <location>
        <begin position="152"/>
        <end position="175"/>
    </location>
</feature>
<comment type="subcellular location">
    <subcellularLocation>
        <location evidence="1">Membrane</location>
        <topology evidence="1">Multi-pass membrane protein</topology>
    </subcellularLocation>
</comment>
<keyword evidence="9" id="KW-1185">Reference proteome</keyword>
<evidence type="ECO:0000313" key="9">
    <source>
        <dbReference type="Proteomes" id="UP000602198"/>
    </source>
</evidence>
<feature type="transmembrane region" description="Helical" evidence="6">
    <location>
        <begin position="188"/>
        <end position="209"/>
    </location>
</feature>
<gene>
    <name evidence="8" type="ORF">JK358_19320</name>
</gene>
<evidence type="ECO:0000256" key="1">
    <source>
        <dbReference type="ARBA" id="ARBA00004141"/>
    </source>
</evidence>
<evidence type="ECO:0000256" key="3">
    <source>
        <dbReference type="ARBA" id="ARBA00022989"/>
    </source>
</evidence>
<keyword evidence="4 6" id="KW-0472">Membrane</keyword>
<feature type="transmembrane region" description="Helical" evidence="6">
    <location>
        <begin position="68"/>
        <end position="88"/>
    </location>
</feature>
<protein>
    <submittedName>
        <fullName evidence="8">RDD family protein</fullName>
    </submittedName>
</protein>
<keyword evidence="2 6" id="KW-0812">Transmembrane</keyword>
<evidence type="ECO:0000256" key="2">
    <source>
        <dbReference type="ARBA" id="ARBA00022692"/>
    </source>
</evidence>
<feature type="transmembrane region" description="Helical" evidence="6">
    <location>
        <begin position="221"/>
        <end position="245"/>
    </location>
</feature>
<keyword evidence="3 6" id="KW-1133">Transmembrane helix</keyword>
<dbReference type="Proteomes" id="UP000602198">
    <property type="component" value="Unassembled WGS sequence"/>
</dbReference>
<evidence type="ECO:0000256" key="5">
    <source>
        <dbReference type="SAM" id="MobiDB-lite"/>
    </source>
</evidence>
<accession>A0ABS1M7D1</accession>
<dbReference type="InterPro" id="IPR010432">
    <property type="entry name" value="RDD"/>
</dbReference>
<dbReference type="Pfam" id="PF06271">
    <property type="entry name" value="RDD"/>
    <property type="match status" value="1"/>
</dbReference>
<reference evidence="8 9" key="1">
    <citation type="submission" date="2021-01" db="EMBL/GenBank/DDBJ databases">
        <title>WGS of actinomycetes isolated from Thailand.</title>
        <authorList>
            <person name="Thawai C."/>
        </authorList>
    </citation>
    <scope>NUCLEOTIDE SEQUENCE [LARGE SCALE GENOMIC DNA]</scope>
    <source>
        <strain evidence="8 9">LPG 2</strain>
    </source>
</reference>
<comment type="caution">
    <text evidence="8">The sequence shown here is derived from an EMBL/GenBank/DDBJ whole genome shotgun (WGS) entry which is preliminary data.</text>
</comment>